<evidence type="ECO:0000313" key="1">
    <source>
        <dbReference type="EMBL" id="PGH03514.1"/>
    </source>
</evidence>
<dbReference type="OrthoDB" id="5419927at2759"/>
<accession>A0A2B7WVW1</accession>
<keyword evidence="2" id="KW-1185">Reference proteome</keyword>
<dbReference type="PANTHER" id="PTHR40619:SF3">
    <property type="entry name" value="FUNGAL STAND N-TERMINAL GOODBYE DOMAIN-CONTAINING PROTEIN"/>
    <property type="match status" value="1"/>
</dbReference>
<reference evidence="1 2" key="1">
    <citation type="submission" date="2017-10" db="EMBL/GenBank/DDBJ databases">
        <title>Comparative genomics in systemic dimorphic fungi from Ajellomycetaceae.</title>
        <authorList>
            <person name="Munoz J.F."/>
            <person name="Mcewen J.G."/>
            <person name="Clay O.K."/>
            <person name="Cuomo C.A."/>
        </authorList>
    </citation>
    <scope>NUCLEOTIDE SEQUENCE [LARGE SCALE GENOMIC DNA]</scope>
    <source>
        <strain evidence="1 2">UAMH5409</strain>
    </source>
</reference>
<dbReference type="Proteomes" id="UP000223968">
    <property type="component" value="Unassembled WGS sequence"/>
</dbReference>
<dbReference type="PANTHER" id="PTHR40619">
    <property type="entry name" value="FUNGAL STAND N-TERMINAL GOODBYE DOMAIN-CONTAINING PROTEIN"/>
    <property type="match status" value="1"/>
</dbReference>
<sequence>MRLPKLHEWIVRSSSSALLVNFNNPKKTASASFICAKLAHTVQSEVIDPHYPRNMFALLFLCAEHNRSDDPDFGVSGMIQLLVAYPDFEMSIIKQIQLADHEDIDSLCQIFHMMIAQLPSHVTLFCILDAITVYEQGSLRSEGEYAVQELMEIVHWTRDNYGCVFKILLTSAWNSHAFFKCLPDQQKDVIWTPAKVPPRGGFTK</sequence>
<comment type="caution">
    <text evidence="1">The sequence shown here is derived from an EMBL/GenBank/DDBJ whole genome shotgun (WGS) entry which is preliminary data.</text>
</comment>
<dbReference type="AlphaFoldDB" id="A0A2B7WVW1"/>
<organism evidence="1 2">
    <name type="scientific">Helicocarpus griseus UAMH5409</name>
    <dbReference type="NCBI Taxonomy" id="1447875"/>
    <lineage>
        <taxon>Eukaryota</taxon>
        <taxon>Fungi</taxon>
        <taxon>Dikarya</taxon>
        <taxon>Ascomycota</taxon>
        <taxon>Pezizomycotina</taxon>
        <taxon>Eurotiomycetes</taxon>
        <taxon>Eurotiomycetidae</taxon>
        <taxon>Onygenales</taxon>
        <taxon>Ajellomycetaceae</taxon>
        <taxon>Helicocarpus</taxon>
    </lineage>
</organism>
<dbReference type="STRING" id="1447875.A0A2B7WVW1"/>
<evidence type="ECO:0000313" key="2">
    <source>
        <dbReference type="Proteomes" id="UP000223968"/>
    </source>
</evidence>
<protein>
    <submittedName>
        <fullName evidence="1">Uncharacterized protein</fullName>
    </submittedName>
</protein>
<proteinExistence type="predicted"/>
<gene>
    <name evidence="1" type="ORF">AJ79_07349</name>
</gene>
<dbReference type="EMBL" id="PDNB01000147">
    <property type="protein sequence ID" value="PGH03514.1"/>
    <property type="molecule type" value="Genomic_DNA"/>
</dbReference>
<name>A0A2B7WVW1_9EURO</name>